<keyword evidence="3" id="KW-1185">Reference proteome</keyword>
<name>A0ABN7K608_9BACT</name>
<evidence type="ECO:0000313" key="3">
    <source>
        <dbReference type="Proteomes" id="UP000789359"/>
    </source>
</evidence>
<accession>A0ABN7K608</accession>
<proteinExistence type="predicted"/>
<dbReference type="EMBL" id="CAJHOE010000002">
    <property type="protein sequence ID" value="CAD7287949.1"/>
    <property type="molecule type" value="Genomic_DNA"/>
</dbReference>
<sequence>MRNLDGKKVDFNEFIKDKNAVIIFLPKIGKSAEFLPKELLGMSGLTGCSGQCKIYQNELEKFKQKGYEIYAISSLNVSDMSEFKRLLGVSFEFFSDEEFELENLLNLKTINTSDGKKFYHRQTLIFKDGKLAKRLEFIAKPNEDANSVLKLLIDKFNKRSKI</sequence>
<organism evidence="2 3">
    <name type="scientific">Campylobacter suis</name>
    <dbReference type="NCBI Taxonomy" id="2790657"/>
    <lineage>
        <taxon>Bacteria</taxon>
        <taxon>Pseudomonadati</taxon>
        <taxon>Campylobacterota</taxon>
        <taxon>Epsilonproteobacteria</taxon>
        <taxon>Campylobacterales</taxon>
        <taxon>Campylobacteraceae</taxon>
        <taxon>Campylobacter</taxon>
    </lineage>
</organism>
<dbReference type="Pfam" id="PF00578">
    <property type="entry name" value="AhpC-TSA"/>
    <property type="match status" value="1"/>
</dbReference>
<evidence type="ECO:0000259" key="1">
    <source>
        <dbReference type="Pfam" id="PF00578"/>
    </source>
</evidence>
<dbReference type="InterPro" id="IPR000866">
    <property type="entry name" value="AhpC/TSA"/>
</dbReference>
<comment type="caution">
    <text evidence="2">The sequence shown here is derived from an EMBL/GenBank/DDBJ whole genome shotgun (WGS) entry which is preliminary data.</text>
</comment>
<feature type="domain" description="Alkyl hydroperoxide reductase subunit C/ Thiol specific antioxidant" evidence="1">
    <location>
        <begin position="47"/>
        <end position="131"/>
    </location>
</feature>
<dbReference type="InterPro" id="IPR036249">
    <property type="entry name" value="Thioredoxin-like_sf"/>
</dbReference>
<protein>
    <recommendedName>
        <fullName evidence="1">Alkyl hydroperoxide reductase subunit C/ Thiol specific antioxidant domain-containing protein</fullName>
    </recommendedName>
</protein>
<reference evidence="2 3" key="1">
    <citation type="submission" date="2020-11" db="EMBL/GenBank/DDBJ databases">
        <authorList>
            <person name="Peeters C."/>
        </authorList>
    </citation>
    <scope>NUCLEOTIDE SEQUENCE [LARGE SCALE GENOMIC DNA]</scope>
    <source>
        <strain evidence="2 3">LMG 8286</strain>
    </source>
</reference>
<evidence type="ECO:0000313" key="2">
    <source>
        <dbReference type="EMBL" id="CAD7287949.1"/>
    </source>
</evidence>
<dbReference type="RefSeq" id="WP_230056796.1">
    <property type="nucleotide sequence ID" value="NZ_CAJHOE010000002.1"/>
</dbReference>
<gene>
    <name evidence="2" type="ORF">LMG8286_01026</name>
</gene>
<dbReference type="Gene3D" id="3.40.30.10">
    <property type="entry name" value="Glutaredoxin"/>
    <property type="match status" value="1"/>
</dbReference>
<dbReference type="Proteomes" id="UP000789359">
    <property type="component" value="Unassembled WGS sequence"/>
</dbReference>
<dbReference type="SUPFAM" id="SSF52833">
    <property type="entry name" value="Thioredoxin-like"/>
    <property type="match status" value="1"/>
</dbReference>